<feature type="transmembrane region" description="Helical" evidence="1">
    <location>
        <begin position="148"/>
        <end position="170"/>
    </location>
</feature>
<feature type="transmembrane region" description="Helical" evidence="1">
    <location>
        <begin position="91"/>
        <end position="111"/>
    </location>
</feature>
<comment type="caution">
    <text evidence="2">The sequence shown here is derived from an EMBL/GenBank/DDBJ whole genome shotgun (WGS) entry which is preliminary data.</text>
</comment>
<reference evidence="2 3" key="1">
    <citation type="submission" date="2020-04" db="EMBL/GenBank/DDBJ databases">
        <title>MicrobeNet Type strains.</title>
        <authorList>
            <person name="Nicholson A.C."/>
        </authorList>
    </citation>
    <scope>NUCLEOTIDE SEQUENCE [LARGE SCALE GENOMIC DNA]</scope>
    <source>
        <strain evidence="2 3">DSM 45078</strain>
    </source>
</reference>
<feature type="transmembrane region" description="Helical" evidence="1">
    <location>
        <begin position="33"/>
        <end position="55"/>
    </location>
</feature>
<sequence length="294" mass="29069">MRVSWRGPALLGVATSLWGLSSAGIAAVGAPGIAAAPVAAGGAVALLAFAIARGAHPWQDLRSAPGLFLRLGVLEVLNLVSYVAALHIGPLPVVVALHLTSPVLLIVVRIVRGRRAITLVLVVELVAIGAAIWLVAGYRPADTALGPALVGCALALISAGCVAGLITLVVRESAGRAGGSAAGLQLLAAAVLAAPPLGVAMLFGVGPTARQVVALAVLGALLLGPGFACYWLALRELDEVTTGLIGLNEAVVATLAGAILVGSEITVATLMAGVLVLGAVGLELGSPARARAPS</sequence>
<dbReference type="EMBL" id="JAAXOO010000007">
    <property type="protein sequence ID" value="NKY36672.1"/>
    <property type="molecule type" value="Genomic_DNA"/>
</dbReference>
<evidence type="ECO:0000313" key="3">
    <source>
        <dbReference type="Proteomes" id="UP000565715"/>
    </source>
</evidence>
<feature type="transmembrane region" description="Helical" evidence="1">
    <location>
        <begin position="212"/>
        <end position="233"/>
    </location>
</feature>
<feature type="transmembrane region" description="Helical" evidence="1">
    <location>
        <begin position="67"/>
        <end position="85"/>
    </location>
</feature>
<dbReference type="SUPFAM" id="SSF103481">
    <property type="entry name" value="Multidrug resistance efflux transporter EmrE"/>
    <property type="match status" value="1"/>
</dbReference>
<organism evidence="2 3">
    <name type="scientific">Nocardia speluncae</name>
    <dbReference type="NCBI Taxonomy" id="419477"/>
    <lineage>
        <taxon>Bacteria</taxon>
        <taxon>Bacillati</taxon>
        <taxon>Actinomycetota</taxon>
        <taxon>Actinomycetes</taxon>
        <taxon>Mycobacteriales</taxon>
        <taxon>Nocardiaceae</taxon>
        <taxon>Nocardia</taxon>
    </lineage>
</organism>
<evidence type="ECO:0000256" key="1">
    <source>
        <dbReference type="SAM" id="Phobius"/>
    </source>
</evidence>
<keyword evidence="3" id="KW-1185">Reference proteome</keyword>
<dbReference type="InterPro" id="IPR037185">
    <property type="entry name" value="EmrE-like"/>
</dbReference>
<keyword evidence="1" id="KW-0472">Membrane</keyword>
<keyword evidence="1" id="KW-0812">Transmembrane</keyword>
<evidence type="ECO:0008006" key="4">
    <source>
        <dbReference type="Google" id="ProtNLM"/>
    </source>
</evidence>
<feature type="transmembrane region" description="Helical" evidence="1">
    <location>
        <begin position="118"/>
        <end position="136"/>
    </location>
</feature>
<gene>
    <name evidence="2" type="ORF">HGA13_26895</name>
</gene>
<dbReference type="AlphaFoldDB" id="A0A846XL14"/>
<dbReference type="Proteomes" id="UP000565715">
    <property type="component" value="Unassembled WGS sequence"/>
</dbReference>
<proteinExistence type="predicted"/>
<evidence type="ECO:0000313" key="2">
    <source>
        <dbReference type="EMBL" id="NKY36672.1"/>
    </source>
</evidence>
<protein>
    <recommendedName>
        <fullName evidence="4">EamA-like transporter family protein</fullName>
    </recommendedName>
</protein>
<accession>A0A846XL14</accession>
<name>A0A846XL14_9NOCA</name>
<keyword evidence="1" id="KW-1133">Transmembrane helix</keyword>
<dbReference type="RefSeq" id="WP_068038972.1">
    <property type="nucleotide sequence ID" value="NZ_JAAXOO010000007.1"/>
</dbReference>
<feature type="transmembrane region" description="Helical" evidence="1">
    <location>
        <begin position="182"/>
        <end position="206"/>
    </location>
</feature>